<dbReference type="Proteomes" id="UP000729402">
    <property type="component" value="Unassembled WGS sequence"/>
</dbReference>
<sequence>MERIIAMSVVGAGPGNVFGPAMSAGALESFGGRQSGGGANKRPAEARGGGAGAGAGPGPGRDGRPAEERPAAGGRTSAAAAAKGSDAGALFDPPAAASDRLALHCFEAISPY</sequence>
<feature type="region of interest" description="Disordered" evidence="1">
    <location>
        <begin position="21"/>
        <end position="93"/>
    </location>
</feature>
<accession>A0A8J5WS07</accession>
<proteinExistence type="predicted"/>
<reference evidence="2" key="2">
    <citation type="submission" date="2021-02" db="EMBL/GenBank/DDBJ databases">
        <authorList>
            <person name="Kimball J.A."/>
            <person name="Haas M.W."/>
            <person name="Macchietto M."/>
            <person name="Kono T."/>
            <person name="Duquette J."/>
            <person name="Shao M."/>
        </authorList>
    </citation>
    <scope>NUCLEOTIDE SEQUENCE</scope>
    <source>
        <tissue evidence="2">Fresh leaf tissue</tissue>
    </source>
</reference>
<protein>
    <submittedName>
        <fullName evidence="2">Uncharacterized protein</fullName>
    </submittedName>
</protein>
<feature type="compositionally biased region" description="Basic and acidic residues" evidence="1">
    <location>
        <begin position="61"/>
        <end position="70"/>
    </location>
</feature>
<feature type="compositionally biased region" description="Gly residues" evidence="1">
    <location>
        <begin position="47"/>
        <end position="60"/>
    </location>
</feature>
<comment type="caution">
    <text evidence="2">The sequence shown here is derived from an EMBL/GenBank/DDBJ whole genome shotgun (WGS) entry which is preliminary data.</text>
</comment>
<evidence type="ECO:0000256" key="1">
    <source>
        <dbReference type="SAM" id="MobiDB-lite"/>
    </source>
</evidence>
<name>A0A8J5WS07_ZIZPA</name>
<feature type="compositionally biased region" description="Low complexity" evidence="1">
    <location>
        <begin position="71"/>
        <end position="89"/>
    </location>
</feature>
<dbReference type="OrthoDB" id="695912at2759"/>
<organism evidence="2 3">
    <name type="scientific">Zizania palustris</name>
    <name type="common">Northern wild rice</name>
    <dbReference type="NCBI Taxonomy" id="103762"/>
    <lineage>
        <taxon>Eukaryota</taxon>
        <taxon>Viridiplantae</taxon>
        <taxon>Streptophyta</taxon>
        <taxon>Embryophyta</taxon>
        <taxon>Tracheophyta</taxon>
        <taxon>Spermatophyta</taxon>
        <taxon>Magnoliopsida</taxon>
        <taxon>Liliopsida</taxon>
        <taxon>Poales</taxon>
        <taxon>Poaceae</taxon>
        <taxon>BOP clade</taxon>
        <taxon>Oryzoideae</taxon>
        <taxon>Oryzeae</taxon>
        <taxon>Zizaniinae</taxon>
        <taxon>Zizania</taxon>
    </lineage>
</organism>
<dbReference type="AlphaFoldDB" id="A0A8J5WS07"/>
<keyword evidence="3" id="KW-1185">Reference proteome</keyword>
<evidence type="ECO:0000313" key="3">
    <source>
        <dbReference type="Proteomes" id="UP000729402"/>
    </source>
</evidence>
<reference evidence="2" key="1">
    <citation type="journal article" date="2021" name="bioRxiv">
        <title>Whole Genome Assembly and Annotation of Northern Wild Rice, Zizania palustris L., Supports a Whole Genome Duplication in the Zizania Genus.</title>
        <authorList>
            <person name="Haas M."/>
            <person name="Kono T."/>
            <person name="Macchietto M."/>
            <person name="Millas R."/>
            <person name="McGilp L."/>
            <person name="Shao M."/>
            <person name="Duquette J."/>
            <person name="Hirsch C.N."/>
            <person name="Kimball J."/>
        </authorList>
    </citation>
    <scope>NUCLEOTIDE SEQUENCE</scope>
    <source>
        <tissue evidence="2">Fresh leaf tissue</tissue>
    </source>
</reference>
<gene>
    <name evidence="2" type="ORF">GUJ93_ZPchr0012g19237</name>
</gene>
<evidence type="ECO:0000313" key="2">
    <source>
        <dbReference type="EMBL" id="KAG8094011.1"/>
    </source>
</evidence>
<dbReference type="EMBL" id="JAAALK010000080">
    <property type="protein sequence ID" value="KAG8094011.1"/>
    <property type="molecule type" value="Genomic_DNA"/>
</dbReference>